<dbReference type="InterPro" id="IPR008930">
    <property type="entry name" value="Terpenoid_cyclase/PrenylTrfase"/>
</dbReference>
<organism evidence="1 2">
    <name type="scientific">Botrimarina mediterranea</name>
    <dbReference type="NCBI Taxonomy" id="2528022"/>
    <lineage>
        <taxon>Bacteria</taxon>
        <taxon>Pseudomonadati</taxon>
        <taxon>Planctomycetota</taxon>
        <taxon>Planctomycetia</taxon>
        <taxon>Pirellulales</taxon>
        <taxon>Lacipirellulaceae</taxon>
        <taxon>Botrimarina</taxon>
    </lineage>
</organism>
<dbReference type="KEGG" id="bmei:Spa11_36360"/>
<dbReference type="SUPFAM" id="SSF48239">
    <property type="entry name" value="Terpenoid cyclases/Protein prenyltransferases"/>
    <property type="match status" value="1"/>
</dbReference>
<reference evidence="1 2" key="1">
    <citation type="submission" date="2019-02" db="EMBL/GenBank/DDBJ databases">
        <title>Deep-cultivation of Planctomycetes and their phenomic and genomic characterization uncovers novel biology.</title>
        <authorList>
            <person name="Wiegand S."/>
            <person name="Jogler M."/>
            <person name="Boedeker C."/>
            <person name="Pinto D."/>
            <person name="Vollmers J."/>
            <person name="Rivas-Marin E."/>
            <person name="Kohn T."/>
            <person name="Peeters S.H."/>
            <person name="Heuer A."/>
            <person name="Rast P."/>
            <person name="Oberbeckmann S."/>
            <person name="Bunk B."/>
            <person name="Jeske O."/>
            <person name="Meyerdierks A."/>
            <person name="Storesund J.E."/>
            <person name="Kallscheuer N."/>
            <person name="Luecker S."/>
            <person name="Lage O.M."/>
            <person name="Pohl T."/>
            <person name="Merkel B.J."/>
            <person name="Hornburger P."/>
            <person name="Mueller R.-W."/>
            <person name="Bruemmer F."/>
            <person name="Labrenz M."/>
            <person name="Spormann A.M."/>
            <person name="Op den Camp H."/>
            <person name="Overmann J."/>
            <person name="Amann R."/>
            <person name="Jetten M.S.M."/>
            <person name="Mascher T."/>
            <person name="Medema M.H."/>
            <person name="Devos D.P."/>
            <person name="Kaster A.-K."/>
            <person name="Ovreas L."/>
            <person name="Rohde M."/>
            <person name="Galperin M.Y."/>
            <person name="Jogler C."/>
        </authorList>
    </citation>
    <scope>NUCLEOTIDE SEQUENCE [LARGE SCALE GENOMIC DNA]</scope>
    <source>
        <strain evidence="1 2">Spa11</strain>
    </source>
</reference>
<sequence length="358" mass="39268">MIVPAILRRRAAYTSVLAVLTVLGWGDRPCYAQLPVTMHGEAVPRDIREMYDRGLQYLAGSQNEDGDWGNGGYQGAGTTGMAVMAMLASGEDPNFGVYSVQLRKALRSMIRQQDASTGYFGNSMYHHGFATLALSEAYGAVDDRDLWPQGEGDRQRSIGEALELGVRASITSQKNNPTSAWRYSPNGNDADTSVSGAVLMGLLAARNAGIEVPDESVDSAIKYFANMTSENGMVGYSGGFGGGFDESIARISIATLVYAISRQKDLPEYEATLKHLSRNLEQTGAGHYQQYTDYYKAQALFQGDIEAWEKWNKLLVRRLRDSQQEDGSFSGQLGPETSTQLSLLALAVNYRFLPIYER</sequence>
<protein>
    <recommendedName>
        <fullName evidence="3">Prenyltransferase and squalene oxidase repeat protein</fullName>
    </recommendedName>
</protein>
<dbReference type="Proteomes" id="UP000316426">
    <property type="component" value="Chromosome"/>
</dbReference>
<dbReference type="Gene3D" id="1.50.10.20">
    <property type="match status" value="2"/>
</dbReference>
<keyword evidence="2" id="KW-1185">Reference proteome</keyword>
<evidence type="ECO:0000313" key="2">
    <source>
        <dbReference type="Proteomes" id="UP000316426"/>
    </source>
</evidence>
<evidence type="ECO:0008006" key="3">
    <source>
        <dbReference type="Google" id="ProtNLM"/>
    </source>
</evidence>
<name>A0A518KCD7_9BACT</name>
<dbReference type="RefSeq" id="WP_315851335.1">
    <property type="nucleotide sequence ID" value="NZ_CP036349.1"/>
</dbReference>
<proteinExistence type="predicted"/>
<evidence type="ECO:0000313" key="1">
    <source>
        <dbReference type="EMBL" id="QDV75419.1"/>
    </source>
</evidence>
<dbReference type="EMBL" id="CP036349">
    <property type="protein sequence ID" value="QDV75419.1"/>
    <property type="molecule type" value="Genomic_DNA"/>
</dbReference>
<gene>
    <name evidence="1" type="ORF">Spa11_36360</name>
</gene>
<dbReference type="AlphaFoldDB" id="A0A518KCD7"/>
<accession>A0A518KCD7</accession>